<dbReference type="InterPro" id="IPR009384">
    <property type="entry name" value="SwrD-like"/>
</dbReference>
<dbReference type="AlphaFoldDB" id="A0A3Q9HUX9"/>
<keyword evidence="1" id="KW-0282">Flagellum</keyword>
<evidence type="ECO:0000313" key="1">
    <source>
        <dbReference type="EMBL" id="AZR74905.1"/>
    </source>
</evidence>
<dbReference type="RefSeq" id="WP_127017223.1">
    <property type="nucleotide sequence ID" value="NZ_CP016379.1"/>
</dbReference>
<gene>
    <name evidence="1" type="ORF">BBF96_11015</name>
</gene>
<protein>
    <submittedName>
        <fullName evidence="1">Flagellar protein FlbD</fullName>
    </submittedName>
</protein>
<dbReference type="KEGG" id="aft:BBF96_11015"/>
<organism evidence="1 2">
    <name type="scientific">Anoxybacter fermentans</name>
    <dbReference type="NCBI Taxonomy" id="1323375"/>
    <lineage>
        <taxon>Bacteria</taxon>
        <taxon>Bacillati</taxon>
        <taxon>Bacillota</taxon>
        <taxon>Clostridia</taxon>
        <taxon>Halanaerobiales</taxon>
        <taxon>Anoxybacter</taxon>
    </lineage>
</organism>
<dbReference type="Proteomes" id="UP000267250">
    <property type="component" value="Chromosome"/>
</dbReference>
<sequence>MIKLTKLDGSKFTLNAELIVTIEETPDTVVSLTTGQKILVKESESEIVEKIIDYKRKLTYINRELA</sequence>
<dbReference type="PANTHER" id="PTHR39185:SF1">
    <property type="entry name" value="SWARMING MOTILITY PROTEIN SWRD"/>
    <property type="match status" value="1"/>
</dbReference>
<proteinExistence type="predicted"/>
<keyword evidence="2" id="KW-1185">Reference proteome</keyword>
<name>A0A3Q9HUX9_9FIRM</name>
<evidence type="ECO:0000313" key="2">
    <source>
        <dbReference type="Proteomes" id="UP000267250"/>
    </source>
</evidence>
<dbReference type="PANTHER" id="PTHR39185">
    <property type="entry name" value="SWARMING MOTILITY PROTEIN SWRD"/>
    <property type="match status" value="1"/>
</dbReference>
<keyword evidence="1" id="KW-0966">Cell projection</keyword>
<dbReference type="OrthoDB" id="9799862at2"/>
<dbReference type="EMBL" id="CP016379">
    <property type="protein sequence ID" value="AZR74905.1"/>
    <property type="molecule type" value="Genomic_DNA"/>
</dbReference>
<keyword evidence="1" id="KW-0969">Cilium</keyword>
<accession>A0A3Q9HUX9</accession>
<dbReference type="Pfam" id="PF06289">
    <property type="entry name" value="FlbD"/>
    <property type="match status" value="1"/>
</dbReference>
<reference evidence="1 2" key="1">
    <citation type="submission" date="2016-07" db="EMBL/GenBank/DDBJ databases">
        <title>Genome and transcriptome analysis of iron-reducing fermentative bacteria Anoxybacter fermentans.</title>
        <authorList>
            <person name="Zeng X."/>
            <person name="Shao Z."/>
        </authorList>
    </citation>
    <scope>NUCLEOTIDE SEQUENCE [LARGE SCALE GENOMIC DNA]</scope>
    <source>
        <strain evidence="1 2">DY22613</strain>
    </source>
</reference>